<dbReference type="Pfam" id="PF04956">
    <property type="entry name" value="TrbC"/>
    <property type="match status" value="1"/>
</dbReference>
<dbReference type="InterPro" id="IPR007039">
    <property type="entry name" value="TrbC/VirB2"/>
</dbReference>
<sequence length="95" mass="9985">MSTKTDRALAAAMLAGLCALQVSTAFAQFTGTGTQATNWVVELLTPIIPLAAAVVGVLAWTGRVNWGWFLGAIVGTILFFGRDQVVSMLRGWTGA</sequence>
<dbReference type="Proteomes" id="UP000180246">
    <property type="component" value="Unassembled WGS sequence"/>
</dbReference>
<proteinExistence type="predicted"/>
<evidence type="ECO:0000313" key="2">
    <source>
        <dbReference type="Proteomes" id="UP000180246"/>
    </source>
</evidence>
<organism evidence="1 2">
    <name type="scientific">Massilia timonae</name>
    <dbReference type="NCBI Taxonomy" id="47229"/>
    <lineage>
        <taxon>Bacteria</taxon>
        <taxon>Pseudomonadati</taxon>
        <taxon>Pseudomonadota</taxon>
        <taxon>Betaproteobacteria</taxon>
        <taxon>Burkholderiales</taxon>
        <taxon>Oxalobacteraceae</taxon>
        <taxon>Telluria group</taxon>
        <taxon>Massilia</taxon>
    </lineage>
</organism>
<reference evidence="1 2" key="1">
    <citation type="submission" date="2014-10" db="EMBL/GenBank/DDBJ databases">
        <authorList>
            <person name="Seo M.-J."/>
            <person name="Seok Y.J."/>
            <person name="Cha I.-T."/>
        </authorList>
    </citation>
    <scope>NUCLEOTIDE SEQUENCE [LARGE SCALE GENOMIC DNA]</scope>
    <source>
        <strain evidence="1 2">NEU</strain>
    </source>
</reference>
<evidence type="ECO:0000313" key="1">
    <source>
        <dbReference type="EMBL" id="OIJ41320.1"/>
    </source>
</evidence>
<name>A0A1S2N930_9BURK</name>
<protein>
    <submittedName>
        <fullName evidence="1">TrbC/VIRB2 family protein</fullName>
    </submittedName>
</protein>
<dbReference type="AlphaFoldDB" id="A0A1S2N930"/>
<dbReference type="EMBL" id="JRYB01000001">
    <property type="protein sequence ID" value="OIJ41320.1"/>
    <property type="molecule type" value="Genomic_DNA"/>
</dbReference>
<dbReference type="RefSeq" id="WP_071362197.1">
    <property type="nucleotide sequence ID" value="NZ_JRYB01000001.1"/>
</dbReference>
<accession>A0A1S2N930</accession>
<gene>
    <name evidence="1" type="ORF">LO55_3215</name>
</gene>
<comment type="caution">
    <text evidence="1">The sequence shown here is derived from an EMBL/GenBank/DDBJ whole genome shotgun (WGS) entry which is preliminary data.</text>
</comment>